<organism evidence="1 2">
    <name type="scientific">Citrus unshiu</name>
    <name type="common">Satsuma mandarin</name>
    <name type="synonym">Citrus nobilis var. unshiu</name>
    <dbReference type="NCBI Taxonomy" id="55188"/>
    <lineage>
        <taxon>Eukaryota</taxon>
        <taxon>Viridiplantae</taxon>
        <taxon>Streptophyta</taxon>
        <taxon>Embryophyta</taxon>
        <taxon>Tracheophyta</taxon>
        <taxon>Spermatophyta</taxon>
        <taxon>Magnoliopsida</taxon>
        <taxon>eudicotyledons</taxon>
        <taxon>Gunneridae</taxon>
        <taxon>Pentapetalae</taxon>
        <taxon>rosids</taxon>
        <taxon>malvids</taxon>
        <taxon>Sapindales</taxon>
        <taxon>Rutaceae</taxon>
        <taxon>Aurantioideae</taxon>
        <taxon>Citrus</taxon>
    </lineage>
</organism>
<comment type="caution">
    <text evidence="1">The sequence shown here is derived from an EMBL/GenBank/DDBJ whole genome shotgun (WGS) entry which is preliminary data.</text>
</comment>
<evidence type="ECO:0000313" key="2">
    <source>
        <dbReference type="Proteomes" id="UP000236630"/>
    </source>
</evidence>
<dbReference type="Gene3D" id="3.40.462.20">
    <property type="match status" value="1"/>
</dbReference>
<feature type="non-terminal residue" evidence="1">
    <location>
        <position position="1"/>
    </location>
</feature>
<reference evidence="1 2" key="1">
    <citation type="journal article" date="2017" name="Front. Genet.">
        <title>Draft sequencing of the heterozygous diploid genome of Satsuma (Citrus unshiu Marc.) using a hybrid assembly approach.</title>
        <authorList>
            <person name="Shimizu T."/>
            <person name="Tanizawa Y."/>
            <person name="Mochizuki T."/>
            <person name="Nagasaki H."/>
            <person name="Yoshioka T."/>
            <person name="Toyoda A."/>
            <person name="Fujiyama A."/>
            <person name="Kaminuma E."/>
            <person name="Nakamura Y."/>
        </authorList>
    </citation>
    <scope>NUCLEOTIDE SEQUENCE [LARGE SCALE GENOMIC DNA]</scope>
    <source>
        <strain evidence="2">cv. Miyagawa wase</strain>
    </source>
</reference>
<dbReference type="Gene3D" id="3.30.465.10">
    <property type="match status" value="1"/>
</dbReference>
<dbReference type="PANTHER" id="PTHR32448">
    <property type="entry name" value="OS08G0158400 PROTEIN"/>
    <property type="match status" value="1"/>
</dbReference>
<dbReference type="InterPro" id="IPR016167">
    <property type="entry name" value="FAD-bd_PCMH_sub1"/>
</dbReference>
<evidence type="ECO:0000313" key="1">
    <source>
        <dbReference type="EMBL" id="GAY63674.1"/>
    </source>
</evidence>
<proteinExistence type="predicted"/>
<sequence>LPEVTYTQNHSSYLSILNFAKPSSKKKKKNFAKPNFIFFAPTYPKPKVIITPTQVSQIRATLKCAQKHGLRIRWRSYDLEGLSYHGEEPFVMIDLKNLRSIQVDAEEKNSMGSSRISEKSKYLGFPAGVRILDRKSMGEDLFWALHGGGAANFGIIVAWKVNLIPVPSNVTVNTVTRTLEQDATKIFQRYKEDCMELSWVESIVYFDRGFLAKDLLKLETLLDRNYSKSFWKMRADFVMKPILVKGLEGMYDFFHEQGGKNLQVVAFPYSGKLAKIPESAISFPHRAGNIYHWMEPNLVGKL</sequence>
<dbReference type="SUPFAM" id="SSF56176">
    <property type="entry name" value="FAD-binding/transporter-associated domain-like"/>
    <property type="match status" value="1"/>
</dbReference>
<dbReference type="InterPro" id="IPR036318">
    <property type="entry name" value="FAD-bd_PCMH-like_sf"/>
</dbReference>
<dbReference type="Proteomes" id="UP000236630">
    <property type="component" value="Unassembled WGS sequence"/>
</dbReference>
<dbReference type="EMBL" id="BDQV01000365">
    <property type="protein sequence ID" value="GAY63674.1"/>
    <property type="molecule type" value="Genomic_DNA"/>
</dbReference>
<dbReference type="AlphaFoldDB" id="A0A2H5QGC0"/>
<gene>
    <name evidence="1" type="ORF">CUMW_227540</name>
</gene>
<dbReference type="Gene3D" id="3.30.43.10">
    <property type="entry name" value="Uridine Diphospho-n-acetylenolpyruvylglucosamine Reductase, domain 2"/>
    <property type="match status" value="1"/>
</dbReference>
<dbReference type="InterPro" id="IPR016169">
    <property type="entry name" value="FAD-bd_PCMH_sub2"/>
</dbReference>
<keyword evidence="2" id="KW-1185">Reference proteome</keyword>
<evidence type="ECO:0008006" key="3">
    <source>
        <dbReference type="Google" id="ProtNLM"/>
    </source>
</evidence>
<protein>
    <recommendedName>
        <fullName evidence="3">FAD-binding PCMH-type domain-containing protein</fullName>
    </recommendedName>
</protein>
<dbReference type="GO" id="GO:0050660">
    <property type="term" value="F:flavin adenine dinucleotide binding"/>
    <property type="evidence" value="ECO:0007669"/>
    <property type="project" value="InterPro"/>
</dbReference>
<accession>A0A2H5QGC0</accession>
<name>A0A2H5QGC0_CITUN</name>